<dbReference type="Proteomes" id="UP001430614">
    <property type="component" value="Unassembled WGS sequence"/>
</dbReference>
<gene>
    <name evidence="1" type="ORF">LJ655_03410</name>
</gene>
<organism evidence="1 2">
    <name type="scientific">Paraburkholderia translucens</name>
    <dbReference type="NCBI Taxonomy" id="2886945"/>
    <lineage>
        <taxon>Bacteria</taxon>
        <taxon>Pseudomonadati</taxon>
        <taxon>Pseudomonadota</taxon>
        <taxon>Betaproteobacteria</taxon>
        <taxon>Burkholderiales</taxon>
        <taxon>Burkholderiaceae</taxon>
        <taxon>Paraburkholderia</taxon>
    </lineage>
</organism>
<evidence type="ECO:0000313" key="1">
    <source>
        <dbReference type="EMBL" id="MCC8400948.1"/>
    </source>
</evidence>
<dbReference type="EMBL" id="JAJITC010000002">
    <property type="protein sequence ID" value="MCC8400948.1"/>
    <property type="molecule type" value="Genomic_DNA"/>
</dbReference>
<keyword evidence="2" id="KW-1185">Reference proteome</keyword>
<comment type="caution">
    <text evidence="1">The sequence shown here is derived from an EMBL/GenBank/DDBJ whole genome shotgun (WGS) entry which is preliminary data.</text>
</comment>
<dbReference type="RefSeq" id="WP_230559861.1">
    <property type="nucleotide sequence ID" value="NZ_JAJITC010000002.1"/>
</dbReference>
<name>A0ABS8K876_9BURK</name>
<evidence type="ECO:0000313" key="2">
    <source>
        <dbReference type="Proteomes" id="UP001430614"/>
    </source>
</evidence>
<proteinExistence type="predicted"/>
<accession>A0ABS8K876</accession>
<sequence>MRPLLRLEKDDERANVWRAARWERAQAYRLIDAATLAERLSPIGDIPSRESHVRRLLRLENDKDRAL</sequence>
<protein>
    <submittedName>
        <fullName evidence="1">Uncharacterized protein</fullName>
    </submittedName>
</protein>
<reference evidence="1 2" key="1">
    <citation type="submission" date="2021-11" db="EMBL/GenBank/DDBJ databases">
        <authorList>
            <person name="Oh E.-T."/>
            <person name="Kim S.-B."/>
        </authorList>
    </citation>
    <scope>NUCLEOTIDE SEQUENCE [LARGE SCALE GENOMIC DNA]</scope>
    <source>
        <strain evidence="1 2">MMS20-SJTN17</strain>
    </source>
</reference>